<gene>
    <name evidence="2" type="ORF">JF887_08395</name>
</gene>
<keyword evidence="1" id="KW-0472">Membrane</keyword>
<dbReference type="Proteomes" id="UP000614410">
    <property type="component" value="Unassembled WGS sequence"/>
</dbReference>
<evidence type="ECO:0000313" key="3">
    <source>
        <dbReference type="Proteomes" id="UP000614410"/>
    </source>
</evidence>
<protein>
    <submittedName>
        <fullName evidence="2">Uncharacterized protein</fullName>
    </submittedName>
</protein>
<organism evidence="2 3">
    <name type="scientific">Candidatus Amunia macphersoniae</name>
    <dbReference type="NCBI Taxonomy" id="3127014"/>
    <lineage>
        <taxon>Bacteria</taxon>
        <taxon>Bacillati</taxon>
        <taxon>Candidatus Dormiibacterota</taxon>
        <taxon>Candidatus Dormibacteria</taxon>
        <taxon>Candidatus Aeolococcales</taxon>
        <taxon>Candidatus Aeolococcaceae</taxon>
        <taxon>Candidatus Amunia</taxon>
    </lineage>
</organism>
<dbReference type="EMBL" id="JAEKNN010000043">
    <property type="protein sequence ID" value="MBJ7609434.1"/>
    <property type="molecule type" value="Genomic_DNA"/>
</dbReference>
<accession>A0A934KFB5</accession>
<keyword evidence="1" id="KW-0812">Transmembrane</keyword>
<comment type="caution">
    <text evidence="2">The sequence shown here is derived from an EMBL/GenBank/DDBJ whole genome shotgun (WGS) entry which is preliminary data.</text>
</comment>
<evidence type="ECO:0000256" key="1">
    <source>
        <dbReference type="SAM" id="Phobius"/>
    </source>
</evidence>
<name>A0A934KFB5_9BACT</name>
<evidence type="ECO:0000313" key="2">
    <source>
        <dbReference type="EMBL" id="MBJ7609434.1"/>
    </source>
</evidence>
<keyword evidence="1" id="KW-1133">Transmembrane helix</keyword>
<dbReference type="AlphaFoldDB" id="A0A934KFB5"/>
<feature type="transmembrane region" description="Helical" evidence="1">
    <location>
        <begin position="28"/>
        <end position="49"/>
    </location>
</feature>
<proteinExistence type="predicted"/>
<sequence length="63" mass="6566">MVERTPLGSGRPEGGDASWGIRATKLSAAMLVALCIQVVATSAGLVARVKPEASPAMRSTWRV</sequence>
<reference evidence="2 3" key="1">
    <citation type="submission" date="2020-10" db="EMBL/GenBank/DDBJ databases">
        <title>Ca. Dormibacterota MAGs.</title>
        <authorList>
            <person name="Montgomery K."/>
        </authorList>
    </citation>
    <scope>NUCLEOTIDE SEQUENCE [LARGE SCALE GENOMIC DNA]</scope>
    <source>
        <strain evidence="2">Mitchell_Peninsula_5</strain>
    </source>
</reference>